<gene>
    <name evidence="2" type="ORF">Fcan01_11088</name>
</gene>
<evidence type="ECO:0000313" key="2">
    <source>
        <dbReference type="EMBL" id="OXA54771.1"/>
    </source>
</evidence>
<reference evidence="2 3" key="1">
    <citation type="submission" date="2015-12" db="EMBL/GenBank/DDBJ databases">
        <title>The genome of Folsomia candida.</title>
        <authorList>
            <person name="Faddeeva A."/>
            <person name="Derks M.F."/>
            <person name="Anvar Y."/>
            <person name="Smit S."/>
            <person name="Van Straalen N."/>
            <person name="Roelofs D."/>
        </authorList>
    </citation>
    <scope>NUCLEOTIDE SEQUENCE [LARGE SCALE GENOMIC DNA]</scope>
    <source>
        <strain evidence="2 3">VU population</strain>
        <tissue evidence="2">Whole body</tissue>
    </source>
</reference>
<keyword evidence="1" id="KW-0732">Signal</keyword>
<evidence type="ECO:0000313" key="3">
    <source>
        <dbReference type="Proteomes" id="UP000198287"/>
    </source>
</evidence>
<dbReference type="EMBL" id="LNIX01000005">
    <property type="protein sequence ID" value="OXA54771.1"/>
    <property type="molecule type" value="Genomic_DNA"/>
</dbReference>
<proteinExistence type="predicted"/>
<dbReference type="InterPro" id="IPR015915">
    <property type="entry name" value="Kelch-typ_b-propeller"/>
</dbReference>
<keyword evidence="3" id="KW-1185">Reference proteome</keyword>
<comment type="caution">
    <text evidence="2">The sequence shown here is derived from an EMBL/GenBank/DDBJ whole genome shotgun (WGS) entry which is preliminary data.</text>
</comment>
<protein>
    <submittedName>
        <fullName evidence="2">Uncharacterized protein</fullName>
    </submittedName>
</protein>
<feature type="chain" id="PRO_5013393561" evidence="1">
    <location>
        <begin position="24"/>
        <end position="336"/>
    </location>
</feature>
<accession>A0A226EDA6</accession>
<sequence length="336" mass="36903">MRSGKSLIGTLAVFASLTFATSSAQLLQAVNTTAHMPYPNFWFPHAYDGNDTIYIGPGFEVPLNQSKSMMKYSISTDTLTVLDVVPWQSGGFSYYDKADGEVYTVGGSFQALPPPIYVWAPDSLTSARVGNISGQSSMSHFAGIYDNNRTIYTFGGTFQSYKVFTMDTVTHEVSMLGDLPKWLSWNEGFFDGNETAYIFCNDEYDNPNPGVLAYNIRTNVGTILPGDIPPMNTQPSVAFDGRYAYLFGAGLYGTEEPADGIYQYDPMAQTSTFIQVANFPGSVGRWFSGMGVVYVERLNRIYYIGGGTGLVNPVFWSNIGYIDLSPINGKKPLVDL</sequence>
<name>A0A226EDA6_FOLCA</name>
<dbReference type="Proteomes" id="UP000198287">
    <property type="component" value="Unassembled WGS sequence"/>
</dbReference>
<feature type="signal peptide" evidence="1">
    <location>
        <begin position="1"/>
        <end position="23"/>
    </location>
</feature>
<organism evidence="2 3">
    <name type="scientific">Folsomia candida</name>
    <name type="common">Springtail</name>
    <dbReference type="NCBI Taxonomy" id="158441"/>
    <lineage>
        <taxon>Eukaryota</taxon>
        <taxon>Metazoa</taxon>
        <taxon>Ecdysozoa</taxon>
        <taxon>Arthropoda</taxon>
        <taxon>Hexapoda</taxon>
        <taxon>Collembola</taxon>
        <taxon>Entomobryomorpha</taxon>
        <taxon>Isotomoidea</taxon>
        <taxon>Isotomidae</taxon>
        <taxon>Proisotominae</taxon>
        <taxon>Folsomia</taxon>
    </lineage>
</organism>
<dbReference type="AlphaFoldDB" id="A0A226EDA6"/>
<evidence type="ECO:0000256" key="1">
    <source>
        <dbReference type="SAM" id="SignalP"/>
    </source>
</evidence>
<dbReference type="SUPFAM" id="SSF117281">
    <property type="entry name" value="Kelch motif"/>
    <property type="match status" value="1"/>
</dbReference>
<dbReference type="Gene3D" id="2.120.10.80">
    <property type="entry name" value="Kelch-type beta propeller"/>
    <property type="match status" value="1"/>
</dbReference>